<keyword evidence="2" id="KW-1185">Reference proteome</keyword>
<name>N9DSG0_ACIBZ</name>
<comment type="caution">
    <text evidence="1">The sequence shown here is derived from an EMBL/GenBank/DDBJ whole genome shotgun (WGS) entry which is preliminary data.</text>
</comment>
<reference evidence="1 2" key="1">
    <citation type="submission" date="2013-02" db="EMBL/GenBank/DDBJ databases">
        <title>The Genome Sequence of Acinetobacter bereziniae CIP 70.12.</title>
        <authorList>
            <consortium name="The Broad Institute Genome Sequencing Platform"/>
            <consortium name="The Broad Institute Genome Sequencing Center for Infectious Disease"/>
            <person name="Cerqueira G."/>
            <person name="Feldgarden M."/>
            <person name="Courvalin P."/>
            <person name="Perichon B."/>
            <person name="Grillot-Courvalin C."/>
            <person name="Clermont D."/>
            <person name="Rocha E."/>
            <person name="Yoon E.-J."/>
            <person name="Nemec A."/>
            <person name="Walker B."/>
            <person name="Young S.K."/>
            <person name="Zeng Q."/>
            <person name="Gargeya S."/>
            <person name="Fitzgerald M."/>
            <person name="Haas B."/>
            <person name="Abouelleil A."/>
            <person name="Alvarado L."/>
            <person name="Arachchi H.M."/>
            <person name="Berlin A.M."/>
            <person name="Chapman S.B."/>
            <person name="Dewar J."/>
            <person name="Goldberg J."/>
            <person name="Griggs A."/>
            <person name="Gujja S."/>
            <person name="Hansen M."/>
            <person name="Howarth C."/>
            <person name="Imamovic A."/>
            <person name="Larimer J."/>
            <person name="McCowan C."/>
            <person name="Murphy C."/>
            <person name="Neiman D."/>
            <person name="Pearson M."/>
            <person name="Priest M."/>
            <person name="Roberts A."/>
            <person name="Saif S."/>
            <person name="Shea T."/>
            <person name="Sisk P."/>
            <person name="Sykes S."/>
            <person name="Wortman J."/>
            <person name="Nusbaum C."/>
            <person name="Birren B."/>
        </authorList>
    </citation>
    <scope>NUCLEOTIDE SEQUENCE [LARGE SCALE GENOMIC DNA]</scope>
    <source>
        <strain evidence="1 2">CIP 70.12</strain>
    </source>
</reference>
<protein>
    <submittedName>
        <fullName evidence="1">Uncharacterized protein</fullName>
    </submittedName>
</protein>
<sequence>MYFESIRQYLLNIYQLVLQDAEFKLHKIVKKKDIIFNSFTKEKNEFSVWIYSETSEFFFIELWDELETVSINQKIKFKEFVFTVISINDNDKIYYS</sequence>
<accession>N9DSG0</accession>
<evidence type="ECO:0000313" key="1">
    <source>
        <dbReference type="EMBL" id="ENW00887.1"/>
    </source>
</evidence>
<dbReference type="HOGENOM" id="CLU_2462020_0_0_6"/>
<gene>
    <name evidence="1" type="ORF">F938_00403</name>
</gene>
<dbReference type="AlphaFoldDB" id="N9DSG0"/>
<dbReference type="Proteomes" id="UP000013251">
    <property type="component" value="Unassembled WGS sequence"/>
</dbReference>
<organism evidence="1 2">
    <name type="scientific">Acinetobacter bereziniae LMG 1003 = CIP 70.12</name>
    <dbReference type="NCBI Taxonomy" id="981324"/>
    <lineage>
        <taxon>Bacteria</taxon>
        <taxon>Pseudomonadati</taxon>
        <taxon>Pseudomonadota</taxon>
        <taxon>Gammaproteobacteria</taxon>
        <taxon>Moraxellales</taxon>
        <taxon>Moraxellaceae</taxon>
        <taxon>Acinetobacter</taxon>
    </lineage>
</organism>
<proteinExistence type="predicted"/>
<dbReference type="EMBL" id="APQG01000012">
    <property type="protein sequence ID" value="ENW00887.1"/>
    <property type="molecule type" value="Genomic_DNA"/>
</dbReference>
<evidence type="ECO:0000313" key="2">
    <source>
        <dbReference type="Proteomes" id="UP000013251"/>
    </source>
</evidence>